<feature type="domain" description="Sorting nexin C-terminal" evidence="2">
    <location>
        <begin position="122"/>
        <end position="220"/>
    </location>
</feature>
<comment type="caution">
    <text evidence="3">The sequence shown here is derived from an EMBL/GenBank/DDBJ whole genome shotgun (WGS) entry which is preliminary data.</text>
</comment>
<gene>
    <name evidence="3" type="ORF">K7432_015102</name>
</gene>
<protein>
    <recommendedName>
        <fullName evidence="2">Sorting nexin C-terminal domain-containing protein</fullName>
    </recommendedName>
</protein>
<sequence length="251" mass="29460">MPEGQRFEANFPNGSNAHSTAEENEYKGYSAKSQETNSIFSFALLVNLWTMGIQLFWRRIISIPNRFFGAIYRFLEMKQFGMHTFKKHSRLERPLVELINEILLISDRNRWMYFQVELFVLPLIRLIGGSWIDIFIENQVKNAFSEGQMAYYLEQARNSLWPNEVFFTSAEISSEERLKTKREAERIINQLIPDNVKKLILGSNCSENLAQNILAPFQSNYANRHLVYALIDSIVSEIIPELTERKEFQRF</sequence>
<evidence type="ECO:0000313" key="4">
    <source>
        <dbReference type="Proteomes" id="UP001479436"/>
    </source>
</evidence>
<evidence type="ECO:0000313" key="3">
    <source>
        <dbReference type="EMBL" id="KAK9760660.1"/>
    </source>
</evidence>
<dbReference type="PANTHER" id="PTHR22775:SF3">
    <property type="entry name" value="SORTING NEXIN-13"/>
    <property type="match status" value="1"/>
</dbReference>
<name>A0ABR2WGP3_9FUNG</name>
<dbReference type="Pfam" id="PF08628">
    <property type="entry name" value="Nexin_C"/>
    <property type="match status" value="1"/>
</dbReference>
<accession>A0ABR2WGP3</accession>
<dbReference type="Proteomes" id="UP001479436">
    <property type="component" value="Unassembled WGS sequence"/>
</dbReference>
<proteinExistence type="predicted"/>
<dbReference type="EMBL" id="JASJQH010001928">
    <property type="protein sequence ID" value="KAK9760660.1"/>
    <property type="molecule type" value="Genomic_DNA"/>
</dbReference>
<dbReference type="PANTHER" id="PTHR22775">
    <property type="entry name" value="SORTING NEXIN"/>
    <property type="match status" value="1"/>
</dbReference>
<feature type="region of interest" description="Disordered" evidence="1">
    <location>
        <begin position="1"/>
        <end position="22"/>
    </location>
</feature>
<evidence type="ECO:0000259" key="2">
    <source>
        <dbReference type="Pfam" id="PF08628"/>
    </source>
</evidence>
<evidence type="ECO:0000256" key="1">
    <source>
        <dbReference type="SAM" id="MobiDB-lite"/>
    </source>
</evidence>
<reference evidence="3 4" key="1">
    <citation type="submission" date="2023-04" db="EMBL/GenBank/DDBJ databases">
        <title>Genome of Basidiobolus ranarum AG-B5.</title>
        <authorList>
            <person name="Stajich J.E."/>
            <person name="Carter-House D."/>
            <person name="Gryganskyi A."/>
        </authorList>
    </citation>
    <scope>NUCLEOTIDE SEQUENCE [LARGE SCALE GENOMIC DNA]</scope>
    <source>
        <strain evidence="3 4">AG-B5</strain>
    </source>
</reference>
<dbReference type="InterPro" id="IPR013937">
    <property type="entry name" value="Sorting_nexin_C"/>
</dbReference>
<keyword evidence="4" id="KW-1185">Reference proteome</keyword>
<organism evidence="3 4">
    <name type="scientific">Basidiobolus ranarum</name>
    <dbReference type="NCBI Taxonomy" id="34480"/>
    <lineage>
        <taxon>Eukaryota</taxon>
        <taxon>Fungi</taxon>
        <taxon>Fungi incertae sedis</taxon>
        <taxon>Zoopagomycota</taxon>
        <taxon>Entomophthoromycotina</taxon>
        <taxon>Basidiobolomycetes</taxon>
        <taxon>Basidiobolales</taxon>
        <taxon>Basidiobolaceae</taxon>
        <taxon>Basidiobolus</taxon>
    </lineage>
</organism>